<evidence type="ECO:0000256" key="6">
    <source>
        <dbReference type="ARBA" id="ARBA00023004"/>
    </source>
</evidence>
<evidence type="ECO:0000256" key="2">
    <source>
        <dbReference type="ARBA" id="ARBA00005404"/>
    </source>
</evidence>
<accession>A0ABQ1S4R3</accession>
<gene>
    <name evidence="14" type="ORF">GCM10011515_11050</name>
</gene>
<comment type="catalytic activity">
    <reaction evidence="9 10">
        <text>a quinone + NADH + 5 H(+)(in) = a quinol + NAD(+) + 4 H(+)(out)</text>
        <dbReference type="Rhea" id="RHEA:57888"/>
        <dbReference type="ChEBI" id="CHEBI:15378"/>
        <dbReference type="ChEBI" id="CHEBI:24646"/>
        <dbReference type="ChEBI" id="CHEBI:57540"/>
        <dbReference type="ChEBI" id="CHEBI:57945"/>
        <dbReference type="ChEBI" id="CHEBI:132124"/>
    </reaction>
</comment>
<dbReference type="SUPFAM" id="SSF54862">
    <property type="entry name" value="4Fe-4S ferredoxins"/>
    <property type="match status" value="1"/>
</dbReference>
<feature type="domain" description="4Fe-4S Mo/W bis-MGD-type" evidence="12">
    <location>
        <begin position="216"/>
        <end position="272"/>
    </location>
</feature>
<dbReference type="InterPro" id="IPR019574">
    <property type="entry name" value="NADH_UbQ_OxRdtase_Gsu_4Fe4S-bd"/>
</dbReference>
<sequence length="663" mass="71614">MPKVTVDGQEIDVPDGATVLQACELAGKEIPRFCYHERLSIAGNCRMCLVEVKPGPPKPQASCALPATEGQEIRTDSEMVKKAREGVMEFLLINHPLDCPICDQGGECDLQDQSLTYGRGASRYHENKRAVTEKYMGPLIKTIMTRCIHCTRCVRFSEEIAGVDEIGALYRGENMQITTYLEQAAKHELSANVIDLCPVGALTSRPYAFEARPWELKKTLSIDVSDAVGANIRLDSRGREVLRALPRINDDVNEEWLSDKGRYMVDGLTRRRLDKVWIRKGGRLEAGTWHEAFAAIRKAEPGASIAAIAGDLVDCETMFAAKTLLGAMGSTLLEGRQTGMDYPVENLAAVNFNSTLAGIETADAILIVGSHVRWEAPLVNVRLRKAVKRGAKVFVVGPKWETTFPAEFLGDDAAVLHDLPGHVSEALVKAERPAVILGGAGLAAGALNAALSLDVQRDGWNGFNVLHMAASRMGGLMLGFAQKGGIADIVKAAPKVVLALGADEVDWSQFGGSLKVYIGHHGDKGAHAADIILPAAAYSEKDGTYVNTEGRVQFAEKAVFAPGDAREDWTILRALADAFEVSVGFDSLAELQAKMIEAVPALGVEGLANYGKLPRPKAAKAKGRIAYPVKDFYLTNPIARASVVMQRCSAELLHGEEMAEAAE</sequence>
<dbReference type="Proteomes" id="UP000619041">
    <property type="component" value="Unassembled WGS sequence"/>
</dbReference>
<evidence type="ECO:0000313" key="14">
    <source>
        <dbReference type="EMBL" id="GGD93079.1"/>
    </source>
</evidence>
<dbReference type="NCBIfam" id="TIGR01973">
    <property type="entry name" value="NuoG"/>
    <property type="match status" value="1"/>
</dbReference>
<dbReference type="InterPro" id="IPR001041">
    <property type="entry name" value="2Fe-2S_ferredoxin-type"/>
</dbReference>
<keyword evidence="8 10" id="KW-0520">NAD</keyword>
<dbReference type="Pfam" id="PF09326">
    <property type="entry name" value="NADH_dhqG_C"/>
    <property type="match status" value="1"/>
</dbReference>
<protein>
    <recommendedName>
        <fullName evidence="10">NADH-quinone oxidoreductase</fullName>
        <ecNumber evidence="10">7.1.1.-</ecNumber>
    </recommendedName>
</protein>
<dbReference type="Pfam" id="PF22117">
    <property type="entry name" value="Fer4_Nqo3"/>
    <property type="match status" value="1"/>
</dbReference>
<dbReference type="PROSITE" id="PS51085">
    <property type="entry name" value="2FE2S_FER_2"/>
    <property type="match status" value="1"/>
</dbReference>
<name>A0ABQ1S4R3_9SPHN</name>
<dbReference type="PROSITE" id="PS00641">
    <property type="entry name" value="COMPLEX1_75K_1"/>
    <property type="match status" value="1"/>
</dbReference>
<dbReference type="SMART" id="SM00929">
    <property type="entry name" value="NADH-G_4Fe-4S_3"/>
    <property type="match status" value="1"/>
</dbReference>
<evidence type="ECO:0000259" key="11">
    <source>
        <dbReference type="PROSITE" id="PS51085"/>
    </source>
</evidence>
<keyword evidence="4 10" id="KW-0479">Metal-binding</keyword>
<keyword evidence="10" id="KW-0874">Quinone</keyword>
<feature type="domain" description="4Fe-4S His(Cys)3-ligated-type" evidence="13">
    <location>
        <begin position="79"/>
        <end position="118"/>
    </location>
</feature>
<dbReference type="PROSITE" id="PS51669">
    <property type="entry name" value="4FE4S_MOW_BIS_MGD"/>
    <property type="match status" value="1"/>
</dbReference>
<keyword evidence="10" id="KW-0001">2Fe-2S</keyword>
<dbReference type="EMBL" id="BMKL01000001">
    <property type="protein sequence ID" value="GGD93079.1"/>
    <property type="molecule type" value="Genomic_DNA"/>
</dbReference>
<dbReference type="InterPro" id="IPR006963">
    <property type="entry name" value="Mopterin_OxRdtase_4Fe-4S_dom"/>
</dbReference>
<dbReference type="PROSITE" id="PS51839">
    <property type="entry name" value="4FE4S_HC3"/>
    <property type="match status" value="1"/>
</dbReference>
<evidence type="ECO:0000256" key="3">
    <source>
        <dbReference type="ARBA" id="ARBA00022485"/>
    </source>
</evidence>
<evidence type="ECO:0000256" key="8">
    <source>
        <dbReference type="ARBA" id="ARBA00023027"/>
    </source>
</evidence>
<dbReference type="PANTHER" id="PTHR43105:SF13">
    <property type="entry name" value="NADH-UBIQUINONE OXIDOREDUCTASE 75 KDA SUBUNIT, MITOCHONDRIAL"/>
    <property type="match status" value="1"/>
</dbReference>
<dbReference type="PROSITE" id="PS00642">
    <property type="entry name" value="COMPLEX1_75K_2"/>
    <property type="match status" value="1"/>
</dbReference>
<dbReference type="InterPro" id="IPR015405">
    <property type="entry name" value="NDUFS1-like_C"/>
</dbReference>
<comment type="cofactor">
    <cofactor evidence="1 10">
        <name>[4Fe-4S] cluster</name>
        <dbReference type="ChEBI" id="CHEBI:49883"/>
    </cofactor>
</comment>
<feature type="domain" description="2Fe-2S ferredoxin-type" evidence="11">
    <location>
        <begin position="2"/>
        <end position="79"/>
    </location>
</feature>
<comment type="similarity">
    <text evidence="2 10">Belongs to the complex I 75 kDa subunit family.</text>
</comment>
<evidence type="ECO:0000256" key="7">
    <source>
        <dbReference type="ARBA" id="ARBA00023014"/>
    </source>
</evidence>
<reference evidence="15" key="1">
    <citation type="journal article" date="2019" name="Int. J. Syst. Evol. Microbiol.">
        <title>The Global Catalogue of Microorganisms (GCM) 10K type strain sequencing project: providing services to taxonomists for standard genome sequencing and annotation.</title>
        <authorList>
            <consortium name="The Broad Institute Genomics Platform"/>
            <consortium name="The Broad Institute Genome Sequencing Center for Infectious Disease"/>
            <person name="Wu L."/>
            <person name="Ma J."/>
        </authorList>
    </citation>
    <scope>NUCLEOTIDE SEQUENCE [LARGE SCALE GENOMIC DNA]</scope>
    <source>
        <strain evidence="15">CGMCC 1.15959</strain>
    </source>
</reference>
<dbReference type="InterPro" id="IPR036010">
    <property type="entry name" value="2Fe-2S_ferredoxin-like_sf"/>
</dbReference>
<evidence type="ECO:0000313" key="15">
    <source>
        <dbReference type="Proteomes" id="UP000619041"/>
    </source>
</evidence>
<dbReference type="InterPro" id="IPR054351">
    <property type="entry name" value="NADH_UbQ_OxRdtase_ferredoxin"/>
</dbReference>
<dbReference type="InterPro" id="IPR006656">
    <property type="entry name" value="Mopterin_OxRdtase"/>
</dbReference>
<evidence type="ECO:0000256" key="1">
    <source>
        <dbReference type="ARBA" id="ARBA00001966"/>
    </source>
</evidence>
<dbReference type="Pfam" id="PF22151">
    <property type="entry name" value="Fer4_NDSU1"/>
    <property type="match status" value="1"/>
</dbReference>
<dbReference type="Gene3D" id="3.40.50.740">
    <property type="match status" value="1"/>
</dbReference>
<dbReference type="Pfam" id="PF10588">
    <property type="entry name" value="NADH-G_4Fe-4S_3"/>
    <property type="match status" value="1"/>
</dbReference>
<dbReference type="CDD" id="cd00207">
    <property type="entry name" value="fer2"/>
    <property type="match status" value="1"/>
</dbReference>
<evidence type="ECO:0000256" key="5">
    <source>
        <dbReference type="ARBA" id="ARBA00022967"/>
    </source>
</evidence>
<dbReference type="RefSeq" id="WP_188644221.1">
    <property type="nucleotide sequence ID" value="NZ_BMKL01000001.1"/>
</dbReference>
<proteinExistence type="inferred from homology"/>
<dbReference type="InterPro" id="IPR000283">
    <property type="entry name" value="NADH_UbQ_OxRdtase_75kDa_su_CS"/>
</dbReference>
<dbReference type="PROSITE" id="PS00643">
    <property type="entry name" value="COMPLEX1_75K_3"/>
    <property type="match status" value="1"/>
</dbReference>
<keyword evidence="15" id="KW-1185">Reference proteome</keyword>
<keyword evidence="3 10" id="KW-0004">4Fe-4S</keyword>
<keyword evidence="7 10" id="KW-0411">Iron-sulfur</keyword>
<dbReference type="Gene3D" id="3.30.70.20">
    <property type="match status" value="1"/>
</dbReference>
<comment type="function">
    <text evidence="10">NDH-1 shuttles electrons from NADH, via FMN and iron-sulfur (Fe-S) centers, to quinones in the respiratory chain. Couples the redox reaction to proton translocation (for every two electrons transferred, four hydrogen ions are translocated across the cytoplasmic membrane), and thus conserves the redox energy in a proton gradient.</text>
</comment>
<keyword evidence="6 10" id="KW-0408">Iron</keyword>
<evidence type="ECO:0000256" key="4">
    <source>
        <dbReference type="ARBA" id="ARBA00022723"/>
    </source>
</evidence>
<dbReference type="SUPFAM" id="SSF54292">
    <property type="entry name" value="2Fe-2S ferredoxin-like"/>
    <property type="match status" value="1"/>
</dbReference>
<comment type="cofactor">
    <cofactor evidence="10">
        <name>[2Fe-2S] cluster</name>
        <dbReference type="ChEBI" id="CHEBI:190135"/>
    </cofactor>
    <text evidence="10">Binds 1 [2Fe-2S] cluster per subunit.</text>
</comment>
<organism evidence="14 15">
    <name type="scientific">Tsuneonella deserti</name>
    <dbReference type="NCBI Taxonomy" id="2035528"/>
    <lineage>
        <taxon>Bacteria</taxon>
        <taxon>Pseudomonadati</taxon>
        <taxon>Pseudomonadota</taxon>
        <taxon>Alphaproteobacteria</taxon>
        <taxon>Sphingomonadales</taxon>
        <taxon>Erythrobacteraceae</taxon>
        <taxon>Tsuneonella</taxon>
    </lineage>
</organism>
<dbReference type="Pfam" id="PF00384">
    <property type="entry name" value="Molybdopterin"/>
    <property type="match status" value="1"/>
</dbReference>
<evidence type="ECO:0000256" key="10">
    <source>
        <dbReference type="RuleBase" id="RU003525"/>
    </source>
</evidence>
<comment type="caution">
    <text evidence="14">The sequence shown here is derived from an EMBL/GenBank/DDBJ whole genome shotgun (WGS) entry which is preliminary data.</text>
</comment>
<evidence type="ECO:0000259" key="12">
    <source>
        <dbReference type="PROSITE" id="PS51669"/>
    </source>
</evidence>
<dbReference type="EC" id="7.1.1.-" evidence="10"/>
<evidence type="ECO:0000259" key="13">
    <source>
        <dbReference type="PROSITE" id="PS51839"/>
    </source>
</evidence>
<evidence type="ECO:0000256" key="9">
    <source>
        <dbReference type="ARBA" id="ARBA00047712"/>
    </source>
</evidence>
<dbReference type="Gene3D" id="3.30.200.210">
    <property type="match status" value="1"/>
</dbReference>
<keyword evidence="5 10" id="KW-1278">Translocase</keyword>
<dbReference type="PANTHER" id="PTHR43105">
    <property type="entry name" value="RESPIRATORY NITRATE REDUCTASE"/>
    <property type="match status" value="1"/>
</dbReference>
<dbReference type="InterPro" id="IPR010228">
    <property type="entry name" value="NADH_UbQ_OxRdtase_Gsu"/>
</dbReference>
<dbReference type="InterPro" id="IPR050123">
    <property type="entry name" value="Prok_molybdopt-oxidoreductase"/>
</dbReference>
<dbReference type="Pfam" id="PF13510">
    <property type="entry name" value="Fer2_4"/>
    <property type="match status" value="1"/>
</dbReference>
<dbReference type="SUPFAM" id="SSF53706">
    <property type="entry name" value="Formate dehydrogenase/DMSO reductase, domains 1-3"/>
    <property type="match status" value="1"/>
</dbReference>
<dbReference type="Gene3D" id="3.10.20.740">
    <property type="match status" value="1"/>
</dbReference>